<evidence type="ECO:0000256" key="3">
    <source>
        <dbReference type="RuleBase" id="RU000682"/>
    </source>
</evidence>
<dbReference type="GO" id="GO:0005634">
    <property type="term" value="C:nucleus"/>
    <property type="evidence" value="ECO:0007669"/>
    <property type="project" value="UniProtKB-SubCell"/>
</dbReference>
<evidence type="ECO:0000259" key="5">
    <source>
        <dbReference type="PROSITE" id="PS50071"/>
    </source>
</evidence>
<dbReference type="GO" id="GO:0003677">
    <property type="term" value="F:DNA binding"/>
    <property type="evidence" value="ECO:0007669"/>
    <property type="project" value="UniProtKB-UniRule"/>
</dbReference>
<feature type="domain" description="Homeobox" evidence="5">
    <location>
        <begin position="19"/>
        <end position="79"/>
    </location>
</feature>
<name>A0AAW1LQN5_SAPOF</name>
<gene>
    <name evidence="6" type="ORF">RND81_04G240600</name>
</gene>
<keyword evidence="2 3" id="KW-0238">DNA-binding</keyword>
<feature type="compositionally biased region" description="Basic and acidic residues" evidence="4">
    <location>
        <begin position="366"/>
        <end position="391"/>
    </location>
</feature>
<protein>
    <recommendedName>
        <fullName evidence="5">Homeobox domain-containing protein</fullName>
    </recommendedName>
</protein>
<dbReference type="PANTHER" id="PTHR47713:SF2">
    <property type="entry name" value="HOMEODOMAIN-LIKE SUPERFAMILY PROTEIN"/>
    <property type="match status" value="1"/>
</dbReference>
<feature type="compositionally biased region" description="Basic and acidic residues" evidence="4">
    <location>
        <begin position="401"/>
        <end position="413"/>
    </location>
</feature>
<dbReference type="InterPro" id="IPR009057">
    <property type="entry name" value="Homeodomain-like_sf"/>
</dbReference>
<feature type="compositionally biased region" description="Basic and acidic residues" evidence="4">
    <location>
        <begin position="116"/>
        <end position="133"/>
    </location>
</feature>
<evidence type="ECO:0000256" key="2">
    <source>
        <dbReference type="PROSITE-ProRule" id="PRU00108"/>
    </source>
</evidence>
<keyword evidence="2 3" id="KW-0539">Nucleus</keyword>
<comment type="caution">
    <text evidence="6">The sequence shown here is derived from an EMBL/GenBank/DDBJ whole genome shotgun (WGS) entry which is preliminary data.</text>
</comment>
<dbReference type="Gene3D" id="1.10.10.60">
    <property type="entry name" value="Homeodomain-like"/>
    <property type="match status" value="1"/>
</dbReference>
<evidence type="ECO:0000256" key="4">
    <source>
        <dbReference type="SAM" id="MobiDB-lite"/>
    </source>
</evidence>
<dbReference type="Pfam" id="PF00046">
    <property type="entry name" value="Homeodomain"/>
    <property type="match status" value="1"/>
</dbReference>
<dbReference type="PROSITE" id="PS50071">
    <property type="entry name" value="HOMEOBOX_2"/>
    <property type="match status" value="1"/>
</dbReference>
<feature type="region of interest" description="Disordered" evidence="4">
    <location>
        <begin position="294"/>
        <end position="470"/>
    </location>
</feature>
<dbReference type="SUPFAM" id="SSF46689">
    <property type="entry name" value="Homeodomain-like"/>
    <property type="match status" value="1"/>
</dbReference>
<keyword evidence="7" id="KW-1185">Reference proteome</keyword>
<feature type="region of interest" description="Disordered" evidence="4">
    <location>
        <begin position="83"/>
        <end position="181"/>
    </location>
</feature>
<reference evidence="6" key="1">
    <citation type="submission" date="2024-03" db="EMBL/GenBank/DDBJ databases">
        <title>WGS assembly of Saponaria officinalis var. Norfolk2.</title>
        <authorList>
            <person name="Jenkins J."/>
            <person name="Shu S."/>
            <person name="Grimwood J."/>
            <person name="Barry K."/>
            <person name="Goodstein D."/>
            <person name="Schmutz J."/>
            <person name="Leebens-Mack J."/>
            <person name="Osbourn A."/>
        </authorList>
    </citation>
    <scope>NUCLEOTIDE SEQUENCE [LARGE SCALE GENOMIC DNA]</scope>
    <source>
        <strain evidence="6">JIC</strain>
    </source>
</reference>
<feature type="compositionally biased region" description="Polar residues" evidence="4">
    <location>
        <begin position="325"/>
        <end position="336"/>
    </location>
</feature>
<proteinExistence type="predicted"/>
<dbReference type="InterPro" id="IPR001356">
    <property type="entry name" value="HD"/>
</dbReference>
<feature type="compositionally biased region" description="Polar residues" evidence="4">
    <location>
        <begin position="159"/>
        <end position="175"/>
    </location>
</feature>
<sequence>MEDSSELQLQLYEENKSLSEKNKGRQYKSKEQLQGLEDFYTEHKYPTEALKAEMAIKLNLTEKQVSGWFCHRRLKDKRLAKQLEQQAPGRQDLSSGIIQDRASGLKQDSCSSTKQADNKRVDPREVESQRYSHENLPVAELNFQQRSLGDGTEMDDTSSESNSALQESFYPQNKSHLAAETSEFRASNGFVQHSRGRVGPSGYLKIKGQTENAAITAVKRQLGRHYREDGPSLGIEFDPLPPGAFEPPSNNIDDDSYGVAEPISLGPRDVSGFHKRPGLSTIRDEEMYEARGDMHMDNSNPEKFSFRQPKQRPPFPNHTHGFPEHNSSFGSDSYSGYHSHKNPSIPHKHDLPGMRPNSYGGNISNNHDDTSLPDYDDVHPHPQTVHRREQFSSRPAGSGIRHKDPIYKDDRMPFNRAKAKKRGREEFQDEAYPIRSSQDLAIRSKQPKGPKEMPSSFSEDETAETSSSMD</sequence>
<evidence type="ECO:0000313" key="7">
    <source>
        <dbReference type="Proteomes" id="UP001443914"/>
    </source>
</evidence>
<dbReference type="EMBL" id="JBDFQZ010000004">
    <property type="protein sequence ID" value="KAK9735953.1"/>
    <property type="molecule type" value="Genomic_DNA"/>
</dbReference>
<dbReference type="CDD" id="cd00086">
    <property type="entry name" value="homeodomain"/>
    <property type="match status" value="1"/>
</dbReference>
<accession>A0AAW1LQN5</accession>
<dbReference type="SMART" id="SM00389">
    <property type="entry name" value="HOX"/>
    <property type="match status" value="1"/>
</dbReference>
<evidence type="ECO:0000256" key="1">
    <source>
        <dbReference type="ARBA" id="ARBA00004123"/>
    </source>
</evidence>
<keyword evidence="2 3" id="KW-0371">Homeobox</keyword>
<organism evidence="6 7">
    <name type="scientific">Saponaria officinalis</name>
    <name type="common">Common soapwort</name>
    <name type="synonym">Lychnis saponaria</name>
    <dbReference type="NCBI Taxonomy" id="3572"/>
    <lineage>
        <taxon>Eukaryota</taxon>
        <taxon>Viridiplantae</taxon>
        <taxon>Streptophyta</taxon>
        <taxon>Embryophyta</taxon>
        <taxon>Tracheophyta</taxon>
        <taxon>Spermatophyta</taxon>
        <taxon>Magnoliopsida</taxon>
        <taxon>eudicotyledons</taxon>
        <taxon>Gunneridae</taxon>
        <taxon>Pentapetalae</taxon>
        <taxon>Caryophyllales</taxon>
        <taxon>Caryophyllaceae</taxon>
        <taxon>Caryophylleae</taxon>
        <taxon>Saponaria</taxon>
    </lineage>
</organism>
<comment type="subcellular location">
    <subcellularLocation>
        <location evidence="1 2 3">Nucleus</location>
    </subcellularLocation>
</comment>
<feature type="compositionally biased region" description="Polar residues" evidence="4">
    <location>
        <begin position="106"/>
        <end position="115"/>
    </location>
</feature>
<feature type="DNA-binding region" description="Homeobox" evidence="2">
    <location>
        <begin position="21"/>
        <end position="80"/>
    </location>
</feature>
<dbReference type="PANTHER" id="PTHR47713">
    <property type="entry name" value="HOMEODOMAIN-LIKE SUPERFAMILY PROTEIN"/>
    <property type="match status" value="1"/>
</dbReference>
<dbReference type="AlphaFoldDB" id="A0AAW1LQN5"/>
<evidence type="ECO:0000313" key="6">
    <source>
        <dbReference type="EMBL" id="KAK9735953.1"/>
    </source>
</evidence>
<dbReference type="Proteomes" id="UP001443914">
    <property type="component" value="Unassembled WGS sequence"/>
</dbReference>